<accession>A0A0A9E4D3</accession>
<dbReference type="EMBL" id="GBRH01202306">
    <property type="protein sequence ID" value="JAD95589.1"/>
    <property type="molecule type" value="Transcribed_RNA"/>
</dbReference>
<sequence length="16" mass="2047">MKILVQRKHFRSVYIE</sequence>
<protein>
    <submittedName>
        <fullName evidence="1">Uncharacterized protein</fullName>
    </submittedName>
</protein>
<evidence type="ECO:0000313" key="1">
    <source>
        <dbReference type="EMBL" id="JAD95589.1"/>
    </source>
</evidence>
<proteinExistence type="predicted"/>
<reference evidence="1" key="1">
    <citation type="submission" date="2014-09" db="EMBL/GenBank/DDBJ databases">
        <authorList>
            <person name="Magalhaes I.L.F."/>
            <person name="Oliveira U."/>
            <person name="Santos F.R."/>
            <person name="Vidigal T.H.D.A."/>
            <person name="Brescovit A.D."/>
            <person name="Santos A.J."/>
        </authorList>
    </citation>
    <scope>NUCLEOTIDE SEQUENCE</scope>
    <source>
        <tissue evidence="1">Shoot tissue taken approximately 20 cm above the soil surface</tissue>
    </source>
</reference>
<dbReference type="AlphaFoldDB" id="A0A0A9E4D3"/>
<reference evidence="1" key="2">
    <citation type="journal article" date="2015" name="Data Brief">
        <title>Shoot transcriptome of the giant reed, Arundo donax.</title>
        <authorList>
            <person name="Barrero R.A."/>
            <person name="Guerrero F.D."/>
            <person name="Moolhuijzen P."/>
            <person name="Goolsby J.A."/>
            <person name="Tidwell J."/>
            <person name="Bellgard S.E."/>
            <person name="Bellgard M.I."/>
        </authorList>
    </citation>
    <scope>NUCLEOTIDE SEQUENCE</scope>
    <source>
        <tissue evidence="1">Shoot tissue taken approximately 20 cm above the soil surface</tissue>
    </source>
</reference>
<organism evidence="1">
    <name type="scientific">Arundo donax</name>
    <name type="common">Giant reed</name>
    <name type="synonym">Donax arundinaceus</name>
    <dbReference type="NCBI Taxonomy" id="35708"/>
    <lineage>
        <taxon>Eukaryota</taxon>
        <taxon>Viridiplantae</taxon>
        <taxon>Streptophyta</taxon>
        <taxon>Embryophyta</taxon>
        <taxon>Tracheophyta</taxon>
        <taxon>Spermatophyta</taxon>
        <taxon>Magnoliopsida</taxon>
        <taxon>Liliopsida</taxon>
        <taxon>Poales</taxon>
        <taxon>Poaceae</taxon>
        <taxon>PACMAD clade</taxon>
        <taxon>Arundinoideae</taxon>
        <taxon>Arundineae</taxon>
        <taxon>Arundo</taxon>
    </lineage>
</organism>
<name>A0A0A9E4D3_ARUDO</name>